<dbReference type="EMBL" id="GBRH01183876">
    <property type="protein sequence ID" value="JAE14020.1"/>
    <property type="molecule type" value="Transcribed_RNA"/>
</dbReference>
<dbReference type="AlphaFoldDB" id="A0A0A9FLX5"/>
<reference evidence="1" key="1">
    <citation type="submission" date="2014-09" db="EMBL/GenBank/DDBJ databases">
        <authorList>
            <person name="Magalhaes I.L.F."/>
            <person name="Oliveira U."/>
            <person name="Santos F.R."/>
            <person name="Vidigal T.H.D.A."/>
            <person name="Brescovit A.D."/>
            <person name="Santos A.J."/>
        </authorList>
    </citation>
    <scope>NUCLEOTIDE SEQUENCE</scope>
    <source>
        <tissue evidence="1">Shoot tissue taken approximately 20 cm above the soil surface</tissue>
    </source>
</reference>
<organism evidence="1">
    <name type="scientific">Arundo donax</name>
    <name type="common">Giant reed</name>
    <name type="synonym">Donax arundinaceus</name>
    <dbReference type="NCBI Taxonomy" id="35708"/>
    <lineage>
        <taxon>Eukaryota</taxon>
        <taxon>Viridiplantae</taxon>
        <taxon>Streptophyta</taxon>
        <taxon>Embryophyta</taxon>
        <taxon>Tracheophyta</taxon>
        <taxon>Spermatophyta</taxon>
        <taxon>Magnoliopsida</taxon>
        <taxon>Liliopsida</taxon>
        <taxon>Poales</taxon>
        <taxon>Poaceae</taxon>
        <taxon>PACMAD clade</taxon>
        <taxon>Arundinoideae</taxon>
        <taxon>Arundineae</taxon>
        <taxon>Arundo</taxon>
    </lineage>
</organism>
<accession>A0A0A9FLX5</accession>
<protein>
    <submittedName>
        <fullName evidence="1">Uncharacterized protein</fullName>
    </submittedName>
</protein>
<reference evidence="1" key="2">
    <citation type="journal article" date="2015" name="Data Brief">
        <title>Shoot transcriptome of the giant reed, Arundo donax.</title>
        <authorList>
            <person name="Barrero R.A."/>
            <person name="Guerrero F.D."/>
            <person name="Moolhuijzen P."/>
            <person name="Goolsby J.A."/>
            <person name="Tidwell J."/>
            <person name="Bellgard S.E."/>
            <person name="Bellgard M.I."/>
        </authorList>
    </citation>
    <scope>NUCLEOTIDE SEQUENCE</scope>
    <source>
        <tissue evidence="1">Shoot tissue taken approximately 20 cm above the soil surface</tissue>
    </source>
</reference>
<sequence>MSQSRFDCVIVDWIQFA</sequence>
<name>A0A0A9FLX5_ARUDO</name>
<evidence type="ECO:0000313" key="1">
    <source>
        <dbReference type="EMBL" id="JAE14020.1"/>
    </source>
</evidence>
<proteinExistence type="predicted"/>